<dbReference type="PANTHER" id="PTHR19879">
    <property type="entry name" value="TRANSCRIPTION INITIATION FACTOR TFIID"/>
    <property type="match status" value="1"/>
</dbReference>
<dbReference type="InterPro" id="IPR010982">
    <property type="entry name" value="Lambda_DNA-bd_dom_sf"/>
</dbReference>
<dbReference type="CDD" id="cd00093">
    <property type="entry name" value="HTH_XRE"/>
    <property type="match status" value="1"/>
</dbReference>
<feature type="domain" description="HTH cro/C1-type" evidence="5">
    <location>
        <begin position="21"/>
        <end position="77"/>
    </location>
</feature>
<dbReference type="EMBL" id="MSIE01000050">
    <property type="protein sequence ID" value="OLF14722.1"/>
    <property type="molecule type" value="Genomic_DNA"/>
</dbReference>
<dbReference type="Pfam" id="PF23342">
    <property type="entry name" value="WDR90_beta-prop_4th"/>
    <property type="match status" value="1"/>
</dbReference>
<dbReference type="InterPro" id="IPR020472">
    <property type="entry name" value="WD40_PAC1"/>
</dbReference>
<keyword evidence="2" id="KW-0677">Repeat</keyword>
<proteinExistence type="predicted"/>
<dbReference type="PROSITE" id="PS00678">
    <property type="entry name" value="WD_REPEATS_1"/>
    <property type="match status" value="3"/>
</dbReference>
<dbReference type="SMART" id="SM00320">
    <property type="entry name" value="WD40"/>
    <property type="match status" value="14"/>
</dbReference>
<dbReference type="Pfam" id="PF00400">
    <property type="entry name" value="WD40"/>
    <property type="match status" value="8"/>
</dbReference>
<evidence type="ECO:0000313" key="7">
    <source>
        <dbReference type="Proteomes" id="UP000185596"/>
    </source>
</evidence>
<accession>A0A1Q8CK52</accession>
<keyword evidence="7" id="KW-1185">Reference proteome</keyword>
<keyword evidence="4" id="KW-0472">Membrane</keyword>
<evidence type="ECO:0000259" key="5">
    <source>
        <dbReference type="SMART" id="SM00530"/>
    </source>
</evidence>
<feature type="repeat" description="WD" evidence="3">
    <location>
        <begin position="1167"/>
        <end position="1198"/>
    </location>
</feature>
<dbReference type="SMART" id="SM00530">
    <property type="entry name" value="HTH_XRE"/>
    <property type="match status" value="1"/>
</dbReference>
<feature type="repeat" description="WD" evidence="3">
    <location>
        <begin position="670"/>
        <end position="711"/>
    </location>
</feature>
<dbReference type="PANTHER" id="PTHR19879:SF9">
    <property type="entry name" value="TRANSCRIPTION INITIATION FACTOR TFIID SUBUNIT 5"/>
    <property type="match status" value="1"/>
</dbReference>
<dbReference type="InterPro" id="IPR049052">
    <property type="entry name" value="nSTAND1"/>
</dbReference>
<dbReference type="OrthoDB" id="192618at2"/>
<feature type="repeat" description="WD" evidence="3">
    <location>
        <begin position="835"/>
        <end position="867"/>
    </location>
</feature>
<organism evidence="6 7">
    <name type="scientific">Actinophytocola xanthii</name>
    <dbReference type="NCBI Taxonomy" id="1912961"/>
    <lineage>
        <taxon>Bacteria</taxon>
        <taxon>Bacillati</taxon>
        <taxon>Actinomycetota</taxon>
        <taxon>Actinomycetes</taxon>
        <taxon>Pseudonocardiales</taxon>
        <taxon>Pseudonocardiaceae</taxon>
    </lineage>
</organism>
<feature type="repeat" description="WD" evidence="3">
    <location>
        <begin position="624"/>
        <end position="665"/>
    </location>
</feature>
<dbReference type="SUPFAM" id="SSF52540">
    <property type="entry name" value="P-loop containing nucleoside triphosphate hydrolases"/>
    <property type="match status" value="1"/>
</dbReference>
<evidence type="ECO:0000313" key="6">
    <source>
        <dbReference type="EMBL" id="OLF14722.1"/>
    </source>
</evidence>
<dbReference type="SUPFAM" id="SSF47413">
    <property type="entry name" value="lambda repressor-like DNA-binding domains"/>
    <property type="match status" value="1"/>
</dbReference>
<dbReference type="Gene3D" id="2.130.10.10">
    <property type="entry name" value="YVTN repeat-like/Quinoprotein amine dehydrogenase"/>
    <property type="match status" value="4"/>
</dbReference>
<keyword evidence="4" id="KW-0812">Transmembrane</keyword>
<feature type="repeat" description="WD" evidence="3">
    <location>
        <begin position="919"/>
        <end position="960"/>
    </location>
</feature>
<dbReference type="PROSITE" id="PS50294">
    <property type="entry name" value="WD_REPEATS_REGION"/>
    <property type="match status" value="11"/>
</dbReference>
<evidence type="ECO:0000256" key="1">
    <source>
        <dbReference type="ARBA" id="ARBA00022574"/>
    </source>
</evidence>
<feature type="repeat" description="WD" evidence="3">
    <location>
        <begin position="1125"/>
        <end position="1158"/>
    </location>
</feature>
<dbReference type="InterPro" id="IPR036322">
    <property type="entry name" value="WD40_repeat_dom_sf"/>
</dbReference>
<dbReference type="InterPro" id="IPR015943">
    <property type="entry name" value="WD40/YVTN_repeat-like_dom_sf"/>
</dbReference>
<dbReference type="STRING" id="1912961.BU204_25875"/>
<dbReference type="InterPro" id="IPR001680">
    <property type="entry name" value="WD40_rpt"/>
</dbReference>
<keyword evidence="4" id="KW-1133">Transmembrane helix</keyword>
<name>A0A1Q8CK52_9PSEU</name>
<gene>
    <name evidence="6" type="ORF">BU204_25875</name>
</gene>
<feature type="repeat" description="WD" evidence="3">
    <location>
        <begin position="1083"/>
        <end position="1115"/>
    </location>
</feature>
<dbReference type="CDD" id="cd00200">
    <property type="entry name" value="WD40"/>
    <property type="match status" value="3"/>
</dbReference>
<dbReference type="InterPro" id="IPR019775">
    <property type="entry name" value="WD40_repeat_CS"/>
</dbReference>
<dbReference type="AlphaFoldDB" id="A0A1Q8CK52"/>
<feature type="repeat" description="WD" evidence="3">
    <location>
        <begin position="1041"/>
        <end position="1082"/>
    </location>
</feature>
<sequence>MGRRERRLDPEDGPLQRFAHELRGVRESAGRPSYRVLARRAGYSVTALSEAAGGETLPSLAVTLAYVRACGADPDEWEQRWEQTSVALSAAHDDRDLAKAPYLGLTSFEPEDANRFFGRHDLVEDLCSRLSESTFLALFGASGSGKSSLLRAGLLPAVWQNHLPGSADWPTVLLTPGSRPVEQLAAELAGLACREPDLGADLAAAPGEICALIRQALANRAPGARLAIVVDQFEEVFTLCRDESERRSFLACLLAAAQECDGLARVVLGVRADFYARCAQYPALVAALRDRQVLVGPMAAEDLRAVIREPAAAAGLAVEAALVEAVLADVVGEPGVLPLLSHALLETWKQRSGDRLTLAGYRRTGGVRGAIARTADRVFAQFDAAGQRVARDVFLRLTALGEGTEDTRRRVSRRELLGGPDAEAVTTVLASLADARLVTLGQDTVEVAHEALIRSWPRLRVWLAEDRETLSAHRRLTETVADWERHDRDDGWLYRGARLAAWQDRPKDRLNDTEREFLSLSVKASDRERNARKWRLRLAFGGLATATVVVTVLAVLALLLAKEAATEKEIAYSRQLIADARAQAQLDPELGLLLAREAFQTRPGEDTEAALRQAAIESHVRASLSGHGGKITGVAFAPDGRHLVTGGADGALRIWEWRDGKVTGKDPVVLRGHDGEVWTPVFSRDGKRLAAAGVDGAVSVWDWETGTLVSVRRQREEIWAVSLSPDGKRVASAGQDGTVRIWPVDGGEPTVLDGHTGRVLGVAFSSDGRRVASSGGDGTVRIWPLDGGAPVVLRGHHDSVEAIAFSPDGRRVASASTDGTVRVWEVAGTSAPMVLGRHDGTAEGVAFSADGQLVASTGNDGTVRVWNATRHAKPVVLHGHRGTVWAASFSPDGTTVATASDDGTARVWDVNDTGDQVVMRGHEGPVWGAVLSPDGSRVASAGEDGTVRLWDLSRTTPTVTLRGTGEPMWQVLFSPNGQHVAGVDVAGTVWIWRGDGSGEPVRLPSDAWRVAFSPDSERVVVADRTNALRIWSVSGGEPVVLPAAEDKLYIVAWSPDGRRVAAGGVSGAVMVWDLATGGPPEVLRGHRGLVFTVTFSPDGRRLASGGNDGLVRIWSTTGEGRTTVLRGHQGIVVSAAFSADGRYLVTSGNDATVRRWTVARPGESLTFRGFRASVESVAVAPDDRFATAHDDGTVRVWKCPVCGSLAELRTYADAHVTRQLTDEERAAYLTGS</sequence>
<evidence type="ECO:0000256" key="3">
    <source>
        <dbReference type="PROSITE-ProRule" id="PRU00221"/>
    </source>
</evidence>
<dbReference type="PROSITE" id="PS50082">
    <property type="entry name" value="WD_REPEATS_2"/>
    <property type="match status" value="12"/>
</dbReference>
<dbReference type="Proteomes" id="UP000185596">
    <property type="component" value="Unassembled WGS sequence"/>
</dbReference>
<dbReference type="Gene3D" id="3.40.50.300">
    <property type="entry name" value="P-loop containing nucleotide triphosphate hydrolases"/>
    <property type="match status" value="1"/>
</dbReference>
<dbReference type="GO" id="GO:0003677">
    <property type="term" value="F:DNA binding"/>
    <property type="evidence" value="ECO:0007669"/>
    <property type="project" value="InterPro"/>
</dbReference>
<dbReference type="InterPro" id="IPR055440">
    <property type="entry name" value="Beta-prop_WDR90_4th"/>
</dbReference>
<comment type="caution">
    <text evidence="6">The sequence shown here is derived from an EMBL/GenBank/DDBJ whole genome shotgun (WGS) entry which is preliminary data.</text>
</comment>
<protein>
    <recommendedName>
        <fullName evidence="5">HTH cro/C1-type domain-containing protein</fullName>
    </recommendedName>
</protein>
<dbReference type="Pfam" id="PF20703">
    <property type="entry name" value="nSTAND1"/>
    <property type="match status" value="1"/>
</dbReference>
<reference evidence="6 7" key="1">
    <citation type="submission" date="2016-12" db="EMBL/GenBank/DDBJ databases">
        <title>The draft genome sequence of Actinophytocola sp. 11-183.</title>
        <authorList>
            <person name="Wang W."/>
            <person name="Yuan L."/>
        </authorList>
    </citation>
    <scope>NUCLEOTIDE SEQUENCE [LARGE SCALE GENOMIC DNA]</scope>
    <source>
        <strain evidence="6 7">11-183</strain>
    </source>
</reference>
<evidence type="ECO:0000256" key="2">
    <source>
        <dbReference type="ARBA" id="ARBA00022737"/>
    </source>
</evidence>
<evidence type="ECO:0000256" key="4">
    <source>
        <dbReference type="SAM" id="Phobius"/>
    </source>
</evidence>
<feature type="repeat" description="WD" evidence="3">
    <location>
        <begin position="877"/>
        <end position="911"/>
    </location>
</feature>
<feature type="repeat" description="WD" evidence="3">
    <location>
        <begin position="711"/>
        <end position="752"/>
    </location>
</feature>
<keyword evidence="1 3" id="KW-0853">WD repeat</keyword>
<feature type="repeat" description="WD" evidence="3">
    <location>
        <begin position="752"/>
        <end position="793"/>
    </location>
</feature>
<dbReference type="GO" id="GO:0006367">
    <property type="term" value="P:transcription initiation at RNA polymerase II promoter"/>
    <property type="evidence" value="ECO:0007669"/>
    <property type="project" value="TreeGrafter"/>
</dbReference>
<dbReference type="InterPro" id="IPR001387">
    <property type="entry name" value="Cro/C1-type_HTH"/>
</dbReference>
<dbReference type="RefSeq" id="WP_075128359.1">
    <property type="nucleotide sequence ID" value="NZ_MSIE01000050.1"/>
</dbReference>
<dbReference type="InterPro" id="IPR027417">
    <property type="entry name" value="P-loop_NTPase"/>
</dbReference>
<feature type="repeat" description="WD" evidence="3">
    <location>
        <begin position="793"/>
        <end position="826"/>
    </location>
</feature>
<feature type="transmembrane region" description="Helical" evidence="4">
    <location>
        <begin position="538"/>
        <end position="561"/>
    </location>
</feature>
<dbReference type="SUPFAM" id="SSF50978">
    <property type="entry name" value="WD40 repeat-like"/>
    <property type="match status" value="2"/>
</dbReference>
<dbReference type="PRINTS" id="PR00320">
    <property type="entry name" value="GPROTEINBRPT"/>
</dbReference>